<dbReference type="PANTHER" id="PTHR46179">
    <property type="entry name" value="ZINC FINGER PROTEIN"/>
    <property type="match status" value="1"/>
</dbReference>
<keyword evidence="13" id="KW-1185">Reference proteome</keyword>
<dbReference type="PROSITE" id="PS50157">
    <property type="entry name" value="ZINC_FINGER_C2H2_2"/>
    <property type="match status" value="5"/>
</dbReference>
<evidence type="ECO:0000256" key="2">
    <source>
        <dbReference type="ARBA" id="ARBA00022723"/>
    </source>
</evidence>
<dbReference type="Pfam" id="PF00096">
    <property type="entry name" value="zf-C2H2"/>
    <property type="match status" value="2"/>
</dbReference>
<evidence type="ECO:0000256" key="10">
    <source>
        <dbReference type="SAM" id="MobiDB-lite"/>
    </source>
</evidence>
<evidence type="ECO:0000313" key="13">
    <source>
        <dbReference type="Proteomes" id="UP000790347"/>
    </source>
</evidence>
<dbReference type="InterPro" id="IPR036236">
    <property type="entry name" value="Znf_C2H2_sf"/>
</dbReference>
<keyword evidence="3" id="KW-0677">Repeat</keyword>
<name>A0A922LB50_DERFA</name>
<dbReference type="Gene3D" id="3.30.160.60">
    <property type="entry name" value="Classic Zinc Finger"/>
    <property type="match status" value="2"/>
</dbReference>
<dbReference type="SUPFAM" id="SSF57667">
    <property type="entry name" value="beta-beta-alpha zinc fingers"/>
    <property type="match status" value="2"/>
</dbReference>
<reference evidence="12" key="2">
    <citation type="journal article" date="2022" name="Res Sq">
        <title>Comparative Genomics Reveals Insights into the Divergent Evolution of Astigmatic Mites and Household Pest Adaptations.</title>
        <authorList>
            <person name="Xiong Q."/>
            <person name="Wan A.T.-Y."/>
            <person name="Liu X.-Y."/>
            <person name="Fung C.S.-H."/>
            <person name="Xiao X."/>
            <person name="Malainual N."/>
            <person name="Hou J."/>
            <person name="Wang L."/>
            <person name="Wang M."/>
            <person name="Yang K."/>
            <person name="Cui Y."/>
            <person name="Leung E."/>
            <person name="Nong W."/>
            <person name="Shin S.-K."/>
            <person name="Au S."/>
            <person name="Jeong K.Y."/>
            <person name="Chew F.T."/>
            <person name="Hui J."/>
            <person name="Leung T.F."/>
            <person name="Tungtrongchitr A."/>
            <person name="Zhong N."/>
            <person name="Liu Z."/>
            <person name="Tsui S."/>
        </authorList>
    </citation>
    <scope>NUCLEOTIDE SEQUENCE</scope>
    <source>
        <strain evidence="12">Derf</strain>
        <tissue evidence="12">Whole organism</tissue>
    </source>
</reference>
<feature type="domain" description="C2H2-type" evidence="11">
    <location>
        <begin position="231"/>
        <end position="261"/>
    </location>
</feature>
<evidence type="ECO:0000256" key="8">
    <source>
        <dbReference type="ARBA" id="ARBA00023242"/>
    </source>
</evidence>
<evidence type="ECO:0000256" key="5">
    <source>
        <dbReference type="ARBA" id="ARBA00022833"/>
    </source>
</evidence>
<feature type="domain" description="C2H2-type" evidence="11">
    <location>
        <begin position="261"/>
        <end position="284"/>
    </location>
</feature>
<feature type="region of interest" description="Disordered" evidence="10">
    <location>
        <begin position="96"/>
        <end position="153"/>
    </location>
</feature>
<evidence type="ECO:0000256" key="4">
    <source>
        <dbReference type="ARBA" id="ARBA00022771"/>
    </source>
</evidence>
<dbReference type="FunFam" id="3.30.160.60:FF:000125">
    <property type="entry name" value="Putative zinc finger protein 143"/>
    <property type="match status" value="1"/>
</dbReference>
<feature type="domain" description="C2H2-type" evidence="11">
    <location>
        <begin position="376"/>
        <end position="411"/>
    </location>
</feature>
<proteinExistence type="predicted"/>
<evidence type="ECO:0000259" key="11">
    <source>
        <dbReference type="PROSITE" id="PS50157"/>
    </source>
</evidence>
<evidence type="ECO:0000256" key="7">
    <source>
        <dbReference type="ARBA" id="ARBA00023163"/>
    </source>
</evidence>
<organism evidence="12 13">
    <name type="scientific">Dermatophagoides farinae</name>
    <name type="common">American house dust mite</name>
    <dbReference type="NCBI Taxonomy" id="6954"/>
    <lineage>
        <taxon>Eukaryota</taxon>
        <taxon>Metazoa</taxon>
        <taxon>Ecdysozoa</taxon>
        <taxon>Arthropoda</taxon>
        <taxon>Chelicerata</taxon>
        <taxon>Arachnida</taxon>
        <taxon>Acari</taxon>
        <taxon>Acariformes</taxon>
        <taxon>Sarcoptiformes</taxon>
        <taxon>Astigmata</taxon>
        <taxon>Psoroptidia</taxon>
        <taxon>Analgoidea</taxon>
        <taxon>Pyroglyphidae</taxon>
        <taxon>Dermatophagoidinae</taxon>
        <taxon>Dermatophagoides</taxon>
    </lineage>
</organism>
<dbReference type="PANTHER" id="PTHR46179:SF13">
    <property type="entry name" value="C2H2-TYPE DOMAIN-CONTAINING PROTEIN"/>
    <property type="match status" value="1"/>
</dbReference>
<keyword evidence="2" id="KW-0479">Metal-binding</keyword>
<feature type="domain" description="C2H2-type" evidence="11">
    <location>
        <begin position="346"/>
        <end position="375"/>
    </location>
</feature>
<dbReference type="InterPro" id="IPR013087">
    <property type="entry name" value="Znf_C2H2_type"/>
</dbReference>
<sequence>MGKVFLTESNRRMIRVLLHYRHMFLYFMKHYPSEFDDFKVNVEYCEKWFEKITTTTAEKTNRLNKLIVELIQQTESSYGSHQKLIMINMDMDGKIDQQLSNSKSNDGSKKTMKKRKQTTDSSATLASKKQCRRDSEKKKTVKKRKAKSSKQAENDLETIASDDSEVDFGLSLKYICSYGCRYRSTSKDKVNKHEQIVHNGKQHKCLQKNCTEQFQFIFDLQKHLKQFHKIFQCSNEKCALLFQDENKLNRHMRMEHVDEYLTCKSCNKKFRNAEAIRKHNYLLHDTGDYRCDHEGCDFSTTYRHELFTHRQSKHKRKKCQFTGCDRYVSFTYYPIHLRLHQNIRSYQCSWPDCGKTFVDNSSLKNHVRVHLNFKRFRCKWPDCSYACEQKSNLITHIRIRHFKLPHTKKRQLELNISMDSFPNPNEFVEAINEDISVNTPTM</sequence>
<dbReference type="InterPro" id="IPR051061">
    <property type="entry name" value="Zinc_finger_trans_reg"/>
</dbReference>
<accession>A0A922LB50</accession>
<evidence type="ECO:0000313" key="12">
    <source>
        <dbReference type="EMBL" id="KAH9530156.1"/>
    </source>
</evidence>
<protein>
    <submittedName>
        <fullName evidence="12">Factor 13</fullName>
    </submittedName>
</protein>
<dbReference type="GO" id="GO:0006357">
    <property type="term" value="P:regulation of transcription by RNA polymerase II"/>
    <property type="evidence" value="ECO:0007669"/>
    <property type="project" value="TreeGrafter"/>
</dbReference>
<evidence type="ECO:0000256" key="9">
    <source>
        <dbReference type="PROSITE-ProRule" id="PRU00042"/>
    </source>
</evidence>
<feature type="domain" description="C2H2-type" evidence="11">
    <location>
        <begin position="174"/>
        <end position="203"/>
    </location>
</feature>
<dbReference type="AlphaFoldDB" id="A0A922LB50"/>
<keyword evidence="4 9" id="KW-0863">Zinc-finger</keyword>
<dbReference type="Proteomes" id="UP000790347">
    <property type="component" value="Unassembled WGS sequence"/>
</dbReference>
<dbReference type="Gene3D" id="6.10.140.370">
    <property type="match status" value="1"/>
</dbReference>
<reference evidence="12" key="1">
    <citation type="submission" date="2013-05" db="EMBL/GenBank/DDBJ databases">
        <authorList>
            <person name="Yim A.K.Y."/>
            <person name="Chan T.F."/>
            <person name="Ji K.M."/>
            <person name="Liu X.Y."/>
            <person name="Zhou J.W."/>
            <person name="Li R.Q."/>
            <person name="Yang K.Y."/>
            <person name="Li J."/>
            <person name="Li M."/>
            <person name="Law P.T.W."/>
            <person name="Wu Y.L."/>
            <person name="Cai Z.L."/>
            <person name="Qin H."/>
            <person name="Bao Y."/>
            <person name="Leung R.K.K."/>
            <person name="Ng P.K.S."/>
            <person name="Zou J."/>
            <person name="Zhong X.J."/>
            <person name="Ran P.X."/>
            <person name="Zhong N.S."/>
            <person name="Liu Z.G."/>
            <person name="Tsui S.K.W."/>
        </authorList>
    </citation>
    <scope>NUCLEOTIDE SEQUENCE</scope>
    <source>
        <strain evidence="12">Derf</strain>
        <tissue evidence="12">Whole organism</tissue>
    </source>
</reference>
<dbReference type="SMART" id="SM00355">
    <property type="entry name" value="ZnF_C2H2"/>
    <property type="match status" value="8"/>
</dbReference>
<dbReference type="EMBL" id="ASGP02000001">
    <property type="protein sequence ID" value="KAH9530156.1"/>
    <property type="molecule type" value="Genomic_DNA"/>
</dbReference>
<comment type="subcellular location">
    <subcellularLocation>
        <location evidence="1">Nucleus</location>
    </subcellularLocation>
</comment>
<dbReference type="GO" id="GO:0005634">
    <property type="term" value="C:nucleus"/>
    <property type="evidence" value="ECO:0007669"/>
    <property type="project" value="UniProtKB-SubCell"/>
</dbReference>
<keyword evidence="7" id="KW-0804">Transcription</keyword>
<evidence type="ECO:0000256" key="6">
    <source>
        <dbReference type="ARBA" id="ARBA00023015"/>
    </source>
</evidence>
<dbReference type="GO" id="GO:0008270">
    <property type="term" value="F:zinc ion binding"/>
    <property type="evidence" value="ECO:0007669"/>
    <property type="project" value="UniProtKB-KW"/>
</dbReference>
<evidence type="ECO:0000256" key="3">
    <source>
        <dbReference type="ARBA" id="ARBA00022737"/>
    </source>
</evidence>
<keyword evidence="6" id="KW-0805">Transcription regulation</keyword>
<comment type="caution">
    <text evidence="12">The sequence shown here is derived from an EMBL/GenBank/DDBJ whole genome shotgun (WGS) entry which is preliminary data.</text>
</comment>
<gene>
    <name evidence="12" type="primary">KLF13_2</name>
    <name evidence="12" type="ORF">DERF_003980</name>
</gene>
<keyword evidence="5" id="KW-0862">Zinc</keyword>
<dbReference type="PROSITE" id="PS00028">
    <property type="entry name" value="ZINC_FINGER_C2H2_1"/>
    <property type="match status" value="4"/>
</dbReference>
<evidence type="ECO:0000256" key="1">
    <source>
        <dbReference type="ARBA" id="ARBA00004123"/>
    </source>
</evidence>
<feature type="compositionally biased region" description="Basic residues" evidence="10">
    <location>
        <begin position="139"/>
        <end position="148"/>
    </location>
</feature>
<keyword evidence="8" id="KW-0539">Nucleus</keyword>